<organism evidence="3 4">
    <name type="scientific">Triticum turgidum subsp. durum</name>
    <name type="common">Durum wheat</name>
    <name type="synonym">Triticum durum</name>
    <dbReference type="NCBI Taxonomy" id="4567"/>
    <lineage>
        <taxon>Eukaryota</taxon>
        <taxon>Viridiplantae</taxon>
        <taxon>Streptophyta</taxon>
        <taxon>Embryophyta</taxon>
        <taxon>Tracheophyta</taxon>
        <taxon>Spermatophyta</taxon>
        <taxon>Magnoliopsida</taxon>
        <taxon>Liliopsida</taxon>
        <taxon>Poales</taxon>
        <taxon>Poaceae</taxon>
        <taxon>BOP clade</taxon>
        <taxon>Pooideae</taxon>
        <taxon>Triticodae</taxon>
        <taxon>Triticeae</taxon>
        <taxon>Triticinae</taxon>
        <taxon>Triticum</taxon>
    </lineage>
</organism>
<dbReference type="SUPFAM" id="SSF56112">
    <property type="entry name" value="Protein kinase-like (PK-like)"/>
    <property type="match status" value="1"/>
</dbReference>
<evidence type="ECO:0000256" key="1">
    <source>
        <dbReference type="SAM" id="MobiDB-lite"/>
    </source>
</evidence>
<feature type="compositionally biased region" description="Low complexity" evidence="1">
    <location>
        <begin position="24"/>
        <end position="47"/>
    </location>
</feature>
<evidence type="ECO:0000313" key="3">
    <source>
        <dbReference type="EMBL" id="VAH14409.1"/>
    </source>
</evidence>
<gene>
    <name evidence="3" type="ORF">TRITD_1Bv1G045640</name>
</gene>
<evidence type="ECO:0000313" key="4">
    <source>
        <dbReference type="Proteomes" id="UP000324705"/>
    </source>
</evidence>
<dbReference type="Proteomes" id="UP000324705">
    <property type="component" value="Chromosome 1B"/>
</dbReference>
<dbReference type="PROSITE" id="PS50011">
    <property type="entry name" value="PROTEIN_KINASE_DOM"/>
    <property type="match status" value="1"/>
</dbReference>
<reference evidence="3 4" key="1">
    <citation type="submission" date="2017-09" db="EMBL/GenBank/DDBJ databases">
        <authorList>
            <consortium name="International Durum Wheat Genome Sequencing Consortium (IDWGSC)"/>
            <person name="Milanesi L."/>
        </authorList>
    </citation>
    <scope>NUCLEOTIDE SEQUENCE [LARGE SCALE GENOMIC DNA]</scope>
    <source>
        <strain evidence="4">cv. Svevo</strain>
    </source>
</reference>
<sequence length="233" mass="25861">MRSPRRARTAATSAACCWAHGWPTSSAPRSTRSTCSSASSRSSPSSTIRQTVVVPSRLRRGCSVLSQTVQVVTSEGATELCIVGEKPSVGKVDLQEQNIVDIEELVELCTRMEEACAGFTRFDFCQILDATENFSEKMIIGWGGFGRVYKGRLPGGLNVTIKRADEHAATVEVNSELQLAKLQHANVIRLLGWCIHGKERILVYEFMQNGSLDRYLCDRTKGQLLDWSKRFSR</sequence>
<dbReference type="Gramene" id="TRITD1Bv1G045640.3">
    <property type="protein sequence ID" value="TRITD1Bv1G045640.3"/>
    <property type="gene ID" value="TRITD1Bv1G045640"/>
</dbReference>
<evidence type="ECO:0000259" key="2">
    <source>
        <dbReference type="PROSITE" id="PS50011"/>
    </source>
</evidence>
<dbReference type="GO" id="GO:0005524">
    <property type="term" value="F:ATP binding"/>
    <property type="evidence" value="ECO:0007669"/>
    <property type="project" value="InterPro"/>
</dbReference>
<dbReference type="EMBL" id="LT934112">
    <property type="protein sequence ID" value="VAH14409.1"/>
    <property type="molecule type" value="Genomic_DNA"/>
</dbReference>
<dbReference type="InterPro" id="IPR001245">
    <property type="entry name" value="Ser-Thr/Tyr_kinase_cat_dom"/>
</dbReference>
<accession>A0A9R0QNE8</accession>
<dbReference type="InterPro" id="IPR011009">
    <property type="entry name" value="Kinase-like_dom_sf"/>
</dbReference>
<keyword evidence="4" id="KW-1185">Reference proteome</keyword>
<dbReference type="Gene3D" id="3.30.200.20">
    <property type="entry name" value="Phosphorylase Kinase, domain 1"/>
    <property type="match status" value="1"/>
</dbReference>
<dbReference type="GO" id="GO:0004672">
    <property type="term" value="F:protein kinase activity"/>
    <property type="evidence" value="ECO:0007669"/>
    <property type="project" value="InterPro"/>
</dbReference>
<proteinExistence type="predicted"/>
<name>A0A9R0QNE8_TRITD</name>
<feature type="region of interest" description="Disordered" evidence="1">
    <location>
        <begin position="24"/>
        <end position="48"/>
    </location>
</feature>
<dbReference type="Pfam" id="PF07714">
    <property type="entry name" value="PK_Tyr_Ser-Thr"/>
    <property type="match status" value="1"/>
</dbReference>
<dbReference type="PANTHER" id="PTHR27006">
    <property type="entry name" value="PROMASTIGOTE SURFACE ANTIGEN PROTEIN PSA"/>
    <property type="match status" value="1"/>
</dbReference>
<feature type="domain" description="Protein kinase" evidence="2">
    <location>
        <begin position="134"/>
        <end position="233"/>
    </location>
</feature>
<protein>
    <recommendedName>
        <fullName evidence="2">Protein kinase domain-containing protein</fullName>
    </recommendedName>
</protein>
<dbReference type="PANTHER" id="PTHR27006:SF627">
    <property type="entry name" value="PROTEIN KINASE DOMAIN-CONTAINING PROTEIN"/>
    <property type="match status" value="1"/>
</dbReference>
<dbReference type="AlphaFoldDB" id="A0A9R0QNE8"/>
<dbReference type="InterPro" id="IPR000719">
    <property type="entry name" value="Prot_kinase_dom"/>
</dbReference>